<dbReference type="EMBL" id="QYRT01000009">
    <property type="protein sequence ID" value="TIH38311.1"/>
    <property type="molecule type" value="Genomic_DNA"/>
</dbReference>
<dbReference type="RefSeq" id="WP_136641558.1">
    <property type="nucleotide sequence ID" value="NZ_QYRT01000009.1"/>
</dbReference>
<gene>
    <name evidence="3" type="ORF">D4765_06940</name>
</gene>
<dbReference type="InterPro" id="IPR012338">
    <property type="entry name" value="Beta-lactam/transpept-like"/>
</dbReference>
<evidence type="ECO:0000256" key="1">
    <source>
        <dbReference type="SAM" id="Phobius"/>
    </source>
</evidence>
<feature type="domain" description="Peptidase S11 D-alanyl-D-alanine carboxypeptidase A N-terminal" evidence="2">
    <location>
        <begin position="72"/>
        <end position="272"/>
    </location>
</feature>
<sequence length="415" mass="42019">MPSTIASRIRRGVFVGVGALVILGIGVYGPATLIGPLPAASATVLGADTTIAAPTPPTLPQTGASALTADGADSVLASSGDASAVPLGGTTKVITALVVLDAKPVDAGKQGESIVITPEDYAGYVSYIADSARAISFITGESWSERDMLQAMLLGSSNNHADALARWAFGSVDGYVTAANAWLAKNGFTGTHVSDATGLSSDSVGTASDLARIAKLAFSVPVIGEIMPLPSTTVNGGRLVTNLASYMPDKGVTGLSLSYTDQAGLCLLYKATVQVSGKPATLYGSMLREPGYDTLNADMGTLLASAATNLTSTTIVTTGDAFVTYSTPWGQSAQGVAVSDDSRMLWSATPITHSVSTATVSTGSGGTAAGTVSFNLPGGALTVPLKLDHALTDPGPLWRLTHPVEVIQALIASRS</sequence>
<keyword evidence="1" id="KW-0472">Membrane</keyword>
<evidence type="ECO:0000313" key="4">
    <source>
        <dbReference type="Proteomes" id="UP000306192"/>
    </source>
</evidence>
<keyword evidence="3" id="KW-0378">Hydrolase</keyword>
<dbReference type="Pfam" id="PF00768">
    <property type="entry name" value="Peptidase_S11"/>
    <property type="match status" value="1"/>
</dbReference>
<keyword evidence="1" id="KW-1133">Transmembrane helix</keyword>
<dbReference type="GO" id="GO:0009002">
    <property type="term" value="F:serine-type D-Ala-D-Ala carboxypeptidase activity"/>
    <property type="evidence" value="ECO:0007669"/>
    <property type="project" value="InterPro"/>
</dbReference>
<keyword evidence="1" id="KW-0812">Transmembrane</keyword>
<accession>A0A4T2C531</accession>
<reference evidence="3 4" key="1">
    <citation type="journal article" date="2019" name="Microorganisms">
        <title>Systematic Affiliation and Genome Analysis of Subtercola vilae DB165(T) with Particular Emphasis on Cold Adaptation of an Isolate from a High-Altitude Cold Volcano Lake.</title>
        <authorList>
            <person name="Villalobos A.S."/>
            <person name="Wiese J."/>
            <person name="Imhoff J.F."/>
            <person name="Dorador C."/>
            <person name="Keller A."/>
            <person name="Hentschel U."/>
        </authorList>
    </citation>
    <scope>NUCLEOTIDE SEQUENCE [LARGE SCALE GENOMIC DNA]</scope>
    <source>
        <strain evidence="3 4">DB165</strain>
    </source>
</reference>
<dbReference type="SUPFAM" id="SSF56601">
    <property type="entry name" value="beta-lactamase/transpeptidase-like"/>
    <property type="match status" value="1"/>
</dbReference>
<comment type="caution">
    <text evidence="3">The sequence shown here is derived from an EMBL/GenBank/DDBJ whole genome shotgun (WGS) entry which is preliminary data.</text>
</comment>
<dbReference type="InterPro" id="IPR001967">
    <property type="entry name" value="Peptidase_S11_N"/>
</dbReference>
<protein>
    <submittedName>
        <fullName evidence="3">D-alanyl-D-alanine carboxypeptidase</fullName>
    </submittedName>
</protein>
<organism evidence="3 4">
    <name type="scientific">Subtercola vilae</name>
    <dbReference type="NCBI Taxonomy" id="2056433"/>
    <lineage>
        <taxon>Bacteria</taxon>
        <taxon>Bacillati</taxon>
        <taxon>Actinomycetota</taxon>
        <taxon>Actinomycetes</taxon>
        <taxon>Micrococcales</taxon>
        <taxon>Microbacteriaceae</taxon>
        <taxon>Subtercola</taxon>
    </lineage>
</organism>
<feature type="transmembrane region" description="Helical" evidence="1">
    <location>
        <begin position="12"/>
        <end position="31"/>
    </location>
</feature>
<keyword evidence="4" id="KW-1185">Reference proteome</keyword>
<evidence type="ECO:0000313" key="3">
    <source>
        <dbReference type="EMBL" id="TIH38311.1"/>
    </source>
</evidence>
<dbReference type="Proteomes" id="UP000306192">
    <property type="component" value="Unassembled WGS sequence"/>
</dbReference>
<keyword evidence="3" id="KW-0645">Protease</keyword>
<proteinExistence type="predicted"/>
<dbReference type="Gene3D" id="3.40.710.10">
    <property type="entry name" value="DD-peptidase/beta-lactamase superfamily"/>
    <property type="match status" value="1"/>
</dbReference>
<keyword evidence="3" id="KW-0121">Carboxypeptidase</keyword>
<dbReference type="OrthoDB" id="5241551at2"/>
<dbReference type="GO" id="GO:0006508">
    <property type="term" value="P:proteolysis"/>
    <property type="evidence" value="ECO:0007669"/>
    <property type="project" value="InterPro"/>
</dbReference>
<name>A0A4T2C531_9MICO</name>
<dbReference type="AlphaFoldDB" id="A0A4T2C531"/>
<evidence type="ECO:0000259" key="2">
    <source>
        <dbReference type="Pfam" id="PF00768"/>
    </source>
</evidence>